<evidence type="ECO:0000256" key="1">
    <source>
        <dbReference type="SAM" id="MobiDB-lite"/>
    </source>
</evidence>
<gene>
    <name evidence="2" type="ORF">HJG60_009037</name>
</gene>
<dbReference type="AlphaFoldDB" id="A0A833YRQ1"/>
<dbReference type="EMBL" id="JABVXQ010000014">
    <property type="protein sequence ID" value="KAF6078125.1"/>
    <property type="molecule type" value="Genomic_DNA"/>
</dbReference>
<name>A0A833YRQ1_9CHIR</name>
<protein>
    <submittedName>
        <fullName evidence="2">Uncharacterized protein</fullName>
    </submittedName>
</protein>
<proteinExistence type="predicted"/>
<comment type="caution">
    <text evidence="2">The sequence shown here is derived from an EMBL/GenBank/DDBJ whole genome shotgun (WGS) entry which is preliminary data.</text>
</comment>
<evidence type="ECO:0000313" key="2">
    <source>
        <dbReference type="EMBL" id="KAF6078125.1"/>
    </source>
</evidence>
<organism evidence="2 3">
    <name type="scientific">Phyllostomus discolor</name>
    <name type="common">pale spear-nosed bat</name>
    <dbReference type="NCBI Taxonomy" id="89673"/>
    <lineage>
        <taxon>Eukaryota</taxon>
        <taxon>Metazoa</taxon>
        <taxon>Chordata</taxon>
        <taxon>Craniata</taxon>
        <taxon>Vertebrata</taxon>
        <taxon>Euteleostomi</taxon>
        <taxon>Mammalia</taxon>
        <taxon>Eutheria</taxon>
        <taxon>Laurasiatheria</taxon>
        <taxon>Chiroptera</taxon>
        <taxon>Yangochiroptera</taxon>
        <taxon>Phyllostomidae</taxon>
        <taxon>Phyllostominae</taxon>
        <taxon>Phyllostomus</taxon>
    </lineage>
</organism>
<evidence type="ECO:0000313" key="3">
    <source>
        <dbReference type="Proteomes" id="UP000664940"/>
    </source>
</evidence>
<feature type="region of interest" description="Disordered" evidence="1">
    <location>
        <begin position="117"/>
        <end position="136"/>
    </location>
</feature>
<accession>A0A833YRQ1</accession>
<dbReference type="Proteomes" id="UP000664940">
    <property type="component" value="Unassembled WGS sequence"/>
</dbReference>
<sequence>MHTQPSAHHPRTNSLSGTEKCRSPMNLLYHLSPSCKTTKPGDNWTWGTSLSLPPAPGSLQFTLPTVHPLCAWHSAGDMAMTHMSLLSQGAQCTAGTQARQDARLGGWVVTCKGEDSVARPPEEAGGPSWVNEASGRKECEQTDVGTREGPAAGGWWVGALTPLA</sequence>
<reference evidence="2 3" key="1">
    <citation type="journal article" date="2020" name="Nature">
        <title>Six reference-quality genomes reveal evolution of bat adaptations.</title>
        <authorList>
            <person name="Jebb D."/>
            <person name="Huang Z."/>
            <person name="Pippel M."/>
            <person name="Hughes G.M."/>
            <person name="Lavrichenko K."/>
            <person name="Devanna P."/>
            <person name="Winkler S."/>
            <person name="Jermiin L.S."/>
            <person name="Skirmuntt E.C."/>
            <person name="Katzourakis A."/>
            <person name="Burkitt-Gray L."/>
            <person name="Ray D.A."/>
            <person name="Sullivan K.A.M."/>
            <person name="Roscito J.G."/>
            <person name="Kirilenko B.M."/>
            <person name="Davalos L.M."/>
            <person name="Corthals A.P."/>
            <person name="Power M.L."/>
            <person name="Jones G."/>
            <person name="Ransome R.D."/>
            <person name="Dechmann D.K.N."/>
            <person name="Locatelli A.G."/>
            <person name="Puechmaille S.J."/>
            <person name="Fedrigo O."/>
            <person name="Jarvis E.D."/>
            <person name="Hiller M."/>
            <person name="Vernes S.C."/>
            <person name="Myers E.W."/>
            <person name="Teeling E.C."/>
        </authorList>
    </citation>
    <scope>NUCLEOTIDE SEQUENCE [LARGE SCALE GENOMIC DNA]</scope>
    <source>
        <strain evidence="2">Bat1K_MPI-CBG_1</strain>
    </source>
</reference>